<dbReference type="InterPro" id="IPR001387">
    <property type="entry name" value="Cro/C1-type_HTH"/>
</dbReference>
<comment type="caution">
    <text evidence="3">The sequence shown here is derived from an EMBL/GenBank/DDBJ whole genome shotgun (WGS) entry which is preliminary data.</text>
</comment>
<sequence length="186" mass="21410">MIDEELKNRTRWAINYVCQIDKLTNESLGDLLKINTSNISQYRAKRIRPSAEFMKVFCNYFDFSEAWFLSGQGEPFRGARKKYEEICGPVEQDMVCETMGSYDSTTQNINIEEAIGKAYKVLNAGTSLSFVLYMNIQQFATVLETDQALKLCRQQIDDLQTQVNELKRQVDHLTANPAIIKKQVDE</sequence>
<reference evidence="3" key="1">
    <citation type="journal article" date="2015" name="Proc. Natl. Acad. Sci. U.S.A.">
        <title>Networks of energetic and metabolic interactions define dynamics in microbial communities.</title>
        <authorList>
            <person name="Embree M."/>
            <person name="Liu J.K."/>
            <person name="Al-Bassam M.M."/>
            <person name="Zengler K."/>
        </authorList>
    </citation>
    <scope>NUCLEOTIDE SEQUENCE</scope>
</reference>
<dbReference type="GO" id="GO:0003677">
    <property type="term" value="F:DNA binding"/>
    <property type="evidence" value="ECO:0007669"/>
    <property type="project" value="InterPro"/>
</dbReference>
<accession>A0A0W8FTT7</accession>
<feature type="domain" description="HTH cro/C1-type" evidence="2">
    <location>
        <begin position="22"/>
        <end position="68"/>
    </location>
</feature>
<proteinExistence type="predicted"/>
<dbReference type="EMBL" id="LNQE01000854">
    <property type="protein sequence ID" value="KUG24268.1"/>
    <property type="molecule type" value="Genomic_DNA"/>
</dbReference>
<gene>
    <name evidence="3" type="ORF">ASZ90_005933</name>
</gene>
<dbReference type="CDD" id="cd00093">
    <property type="entry name" value="HTH_XRE"/>
    <property type="match status" value="1"/>
</dbReference>
<feature type="coiled-coil region" evidence="1">
    <location>
        <begin position="149"/>
        <end position="176"/>
    </location>
</feature>
<dbReference type="AlphaFoldDB" id="A0A0W8FTT7"/>
<evidence type="ECO:0000259" key="2">
    <source>
        <dbReference type="PROSITE" id="PS50943"/>
    </source>
</evidence>
<dbReference type="Gene3D" id="1.10.260.40">
    <property type="entry name" value="lambda repressor-like DNA-binding domains"/>
    <property type="match status" value="1"/>
</dbReference>
<evidence type="ECO:0000313" key="3">
    <source>
        <dbReference type="EMBL" id="KUG24268.1"/>
    </source>
</evidence>
<keyword evidence="1" id="KW-0175">Coiled coil</keyword>
<protein>
    <recommendedName>
        <fullName evidence="2">HTH cro/C1-type domain-containing protein</fullName>
    </recommendedName>
</protein>
<dbReference type="InterPro" id="IPR010982">
    <property type="entry name" value="Lambda_DNA-bd_dom_sf"/>
</dbReference>
<name>A0A0W8FTT7_9ZZZZ</name>
<dbReference type="SUPFAM" id="SSF47413">
    <property type="entry name" value="lambda repressor-like DNA-binding domains"/>
    <property type="match status" value="1"/>
</dbReference>
<dbReference type="PROSITE" id="PS50943">
    <property type="entry name" value="HTH_CROC1"/>
    <property type="match status" value="1"/>
</dbReference>
<evidence type="ECO:0000256" key="1">
    <source>
        <dbReference type="SAM" id="Coils"/>
    </source>
</evidence>
<organism evidence="3">
    <name type="scientific">hydrocarbon metagenome</name>
    <dbReference type="NCBI Taxonomy" id="938273"/>
    <lineage>
        <taxon>unclassified sequences</taxon>
        <taxon>metagenomes</taxon>
        <taxon>ecological metagenomes</taxon>
    </lineage>
</organism>